<reference evidence="2 3" key="1">
    <citation type="submission" date="2016-08" db="EMBL/GenBank/DDBJ databases">
        <title>A Parts List for Fungal Cellulosomes Revealed by Comparative Genomics.</title>
        <authorList>
            <consortium name="DOE Joint Genome Institute"/>
            <person name="Haitjema C.H."/>
            <person name="Gilmore S.P."/>
            <person name="Henske J.K."/>
            <person name="Solomon K.V."/>
            <person name="De Groot R."/>
            <person name="Kuo A."/>
            <person name="Mondo S.J."/>
            <person name="Salamov A.A."/>
            <person name="Labutti K."/>
            <person name="Zhao Z."/>
            <person name="Chiniquy J."/>
            <person name="Barry K."/>
            <person name="Brewer H.M."/>
            <person name="Purvine S.O."/>
            <person name="Wright A.T."/>
            <person name="Boxma B."/>
            <person name="Van Alen T."/>
            <person name="Hackstein J.H."/>
            <person name="Baker S.E."/>
            <person name="Grigoriev I.V."/>
            <person name="O'Malley M.A."/>
        </authorList>
    </citation>
    <scope>NUCLEOTIDE SEQUENCE [LARGE SCALE GENOMIC DNA]</scope>
    <source>
        <strain evidence="2 3">S4</strain>
    </source>
</reference>
<feature type="region of interest" description="Disordered" evidence="1">
    <location>
        <begin position="247"/>
        <end position="340"/>
    </location>
</feature>
<feature type="compositionally biased region" description="Basic and acidic residues" evidence="1">
    <location>
        <begin position="405"/>
        <end position="428"/>
    </location>
</feature>
<dbReference type="EMBL" id="MCFG01000164">
    <property type="protein sequence ID" value="ORX79779.1"/>
    <property type="molecule type" value="Genomic_DNA"/>
</dbReference>
<feature type="compositionally biased region" description="Basic and acidic residues" evidence="1">
    <location>
        <begin position="271"/>
        <end position="281"/>
    </location>
</feature>
<organism evidence="2 3">
    <name type="scientific">Anaeromyces robustus</name>
    <dbReference type="NCBI Taxonomy" id="1754192"/>
    <lineage>
        <taxon>Eukaryota</taxon>
        <taxon>Fungi</taxon>
        <taxon>Fungi incertae sedis</taxon>
        <taxon>Chytridiomycota</taxon>
        <taxon>Chytridiomycota incertae sedis</taxon>
        <taxon>Neocallimastigomycetes</taxon>
        <taxon>Neocallimastigales</taxon>
        <taxon>Neocallimastigaceae</taxon>
        <taxon>Anaeromyces</taxon>
    </lineage>
</organism>
<reference evidence="2 3" key="2">
    <citation type="submission" date="2016-08" db="EMBL/GenBank/DDBJ databases">
        <title>Pervasive Adenine N6-methylation of Active Genes in Fungi.</title>
        <authorList>
            <consortium name="DOE Joint Genome Institute"/>
            <person name="Mondo S.J."/>
            <person name="Dannebaum R.O."/>
            <person name="Kuo R.C."/>
            <person name="Labutti K."/>
            <person name="Haridas S."/>
            <person name="Kuo A."/>
            <person name="Salamov A."/>
            <person name="Ahrendt S.R."/>
            <person name="Lipzen A."/>
            <person name="Sullivan W."/>
            <person name="Andreopoulos W.B."/>
            <person name="Clum A."/>
            <person name="Lindquist E."/>
            <person name="Daum C."/>
            <person name="Ramamoorthy G.K."/>
            <person name="Gryganskyi A."/>
            <person name="Culley D."/>
            <person name="Magnuson J.K."/>
            <person name="James T.Y."/>
            <person name="O'Malley M.A."/>
            <person name="Stajich J.E."/>
            <person name="Spatafora J.W."/>
            <person name="Visel A."/>
            <person name="Grigoriev I.V."/>
        </authorList>
    </citation>
    <scope>NUCLEOTIDE SEQUENCE [LARGE SCALE GENOMIC DNA]</scope>
    <source>
        <strain evidence="2 3">S4</strain>
    </source>
</reference>
<feature type="compositionally biased region" description="Polar residues" evidence="1">
    <location>
        <begin position="293"/>
        <end position="302"/>
    </location>
</feature>
<sequence>MNNSNAQNPNPLIDNNNVPIYTFRGIENKTYNEKTILNKEIIPNNGIIILNKKNVMNEESMLTAKMNINYSEVFKLILNSQVPKYHISKNNINDDYSTIFTELQTSLSDYIDKQYKEMEKNIENYRKRLLLQFNSKKEKAGKEREALWNIICSINADNSLNNHKKIVFDPMMEVSDSLQSYHQQKTTYPIGSYTNNARRFSDSNQFFTYHSYKMSSMASYAHNRADIRPDTKNVFDVVALKKELDRAESLEKTDTIEEEKESEIIEDEENVKETEDNKNKDNSNNNETEGETHTLSSSQVSKELNDNIEKVSVSNDNLSNENKEDKIEKTEKTDKTEKTEKTDKTYDDIFLLDGFDDEKNNEKYIPDEELDEEYDQVNDLVNISSRYNQNNNLSIYATSVPIKIPERPKPIKNDDSSPDKDNNDKEFTPPHIIIARTYQNDEAMMHPNHANKYFSVAY</sequence>
<feature type="region of interest" description="Disordered" evidence="1">
    <location>
        <begin position="405"/>
        <end position="430"/>
    </location>
</feature>
<name>A0A1Y1X1U9_9FUNG</name>
<proteinExistence type="predicted"/>
<protein>
    <submittedName>
        <fullName evidence="2">Uncharacterized protein</fullName>
    </submittedName>
</protein>
<accession>A0A1Y1X1U9</accession>
<gene>
    <name evidence="2" type="ORF">BCR32DRAFT_327972</name>
</gene>
<keyword evidence="3" id="KW-1185">Reference proteome</keyword>
<feature type="compositionally biased region" description="Acidic residues" evidence="1">
    <location>
        <begin position="256"/>
        <end position="270"/>
    </location>
</feature>
<dbReference type="AlphaFoldDB" id="A0A1Y1X1U9"/>
<comment type="caution">
    <text evidence="2">The sequence shown here is derived from an EMBL/GenBank/DDBJ whole genome shotgun (WGS) entry which is preliminary data.</text>
</comment>
<dbReference type="STRING" id="1754192.A0A1Y1X1U9"/>
<evidence type="ECO:0000313" key="2">
    <source>
        <dbReference type="EMBL" id="ORX79779.1"/>
    </source>
</evidence>
<evidence type="ECO:0000313" key="3">
    <source>
        <dbReference type="Proteomes" id="UP000193944"/>
    </source>
</evidence>
<dbReference type="OrthoDB" id="2133046at2759"/>
<dbReference type="Proteomes" id="UP000193944">
    <property type="component" value="Unassembled WGS sequence"/>
</dbReference>
<feature type="compositionally biased region" description="Basic and acidic residues" evidence="1">
    <location>
        <begin position="321"/>
        <end position="340"/>
    </location>
</feature>
<evidence type="ECO:0000256" key="1">
    <source>
        <dbReference type="SAM" id="MobiDB-lite"/>
    </source>
</evidence>